<keyword evidence="8 11" id="KW-0378">Hydrolase</keyword>
<dbReference type="EMBL" id="QPJT01000006">
    <property type="protein sequence ID" value="RCX17928.1"/>
    <property type="molecule type" value="Genomic_DNA"/>
</dbReference>
<comment type="similarity">
    <text evidence="2 11">Belongs to the HsdR family.</text>
</comment>
<evidence type="ECO:0000256" key="11">
    <source>
        <dbReference type="RuleBase" id="RU364115"/>
    </source>
</evidence>
<dbReference type="InterPro" id="IPR007409">
    <property type="entry name" value="Restrct_endonuc_type1_HsdR_N"/>
</dbReference>
<proteinExistence type="inferred from homology"/>
<dbReference type="Pfam" id="PF22679">
    <property type="entry name" value="T1R_D3-like"/>
    <property type="match status" value="1"/>
</dbReference>
<keyword evidence="4" id="KW-0540">Nuclease</keyword>
<gene>
    <name evidence="13" type="ORF">DFR58_10696</name>
</gene>
<dbReference type="Gene3D" id="3.90.1570.50">
    <property type="match status" value="2"/>
</dbReference>
<dbReference type="InterPro" id="IPR027417">
    <property type="entry name" value="P-loop_NTPase"/>
</dbReference>
<comment type="subunit">
    <text evidence="3 11">The type I restriction/modification system is composed of three polypeptides R, M and S.</text>
</comment>
<dbReference type="GO" id="GO:0009035">
    <property type="term" value="F:type I site-specific deoxyribonuclease activity"/>
    <property type="evidence" value="ECO:0007669"/>
    <property type="project" value="UniProtKB-EC"/>
</dbReference>
<comment type="catalytic activity">
    <reaction evidence="1 11">
        <text>Endonucleolytic cleavage of DNA to give random double-stranded fragments with terminal 5'-phosphates, ATP is simultaneously hydrolyzed.</text>
        <dbReference type="EC" id="3.1.21.3"/>
    </reaction>
</comment>
<evidence type="ECO:0000256" key="5">
    <source>
        <dbReference type="ARBA" id="ARBA00022741"/>
    </source>
</evidence>
<evidence type="ECO:0000256" key="2">
    <source>
        <dbReference type="ARBA" id="ARBA00008598"/>
    </source>
</evidence>
<evidence type="ECO:0000256" key="1">
    <source>
        <dbReference type="ARBA" id="ARBA00000851"/>
    </source>
</evidence>
<dbReference type="OrthoDB" id="9758243at2"/>
<evidence type="ECO:0000259" key="12">
    <source>
        <dbReference type="PROSITE" id="PS51192"/>
    </source>
</evidence>
<protein>
    <recommendedName>
        <fullName evidence="11">Type I restriction enzyme endonuclease subunit</fullName>
        <shortName evidence="11">R protein</shortName>
        <ecNumber evidence="11">3.1.21.3</ecNumber>
    </recommendedName>
    <alternativeName>
        <fullName evidence="11">Type-1 restriction enzyme R protein</fullName>
    </alternativeName>
</protein>
<dbReference type="CDD" id="cd22332">
    <property type="entry name" value="HsdR_N"/>
    <property type="match status" value="1"/>
</dbReference>
<dbReference type="PANTHER" id="PTHR30195:SF16">
    <property type="entry name" value="TYPE I RESTRICTION ENZYME ENDONUCLEASE SUBUNIT"/>
    <property type="match status" value="1"/>
</dbReference>
<keyword evidence="14" id="KW-1185">Reference proteome</keyword>
<dbReference type="PANTHER" id="PTHR30195">
    <property type="entry name" value="TYPE I SITE-SPECIFIC DEOXYRIBONUCLEASE PROTEIN SUBUNIT M AND R"/>
    <property type="match status" value="1"/>
</dbReference>
<dbReference type="SUPFAM" id="SSF52540">
    <property type="entry name" value="P-loop containing nucleoside triphosphate hydrolases"/>
    <property type="match status" value="2"/>
</dbReference>
<evidence type="ECO:0000256" key="3">
    <source>
        <dbReference type="ARBA" id="ARBA00011296"/>
    </source>
</evidence>
<comment type="function">
    <text evidence="11">Subunit R is required for both nuclease and ATPase activities, but not for modification.</text>
</comment>
<reference evidence="13 14" key="1">
    <citation type="submission" date="2018-07" db="EMBL/GenBank/DDBJ databases">
        <title>Genomic Encyclopedia of Type Strains, Phase IV (KMG-IV): sequencing the most valuable type-strain genomes for metagenomic binning, comparative biology and taxonomic classification.</title>
        <authorList>
            <person name="Goeker M."/>
        </authorList>
    </citation>
    <scope>NUCLEOTIDE SEQUENCE [LARGE SCALE GENOMIC DNA]</scope>
    <source>
        <strain evidence="13 14">DSM 27016</strain>
    </source>
</reference>
<evidence type="ECO:0000256" key="10">
    <source>
        <dbReference type="ARBA" id="ARBA00023125"/>
    </source>
</evidence>
<keyword evidence="10 11" id="KW-0238">DNA-binding</keyword>
<dbReference type="RefSeq" id="WP_114297074.1">
    <property type="nucleotide sequence ID" value="NZ_QPJT01000006.1"/>
</dbReference>
<sequence length="1067" mass="122886">MSEYNIISSDNTSTVVAEYAAEYRIAKEYQSEADLEREFIRRLQGQGYEYISVNDEAGLAANLRVQIERLNDYRFYDSEWERFCNEYLMNRNDGIVEKTRKIQIDERYSFRLDNGLTKNIAIIDKKSIHNNRLQVLNQYQTSDGERANRYDVTVLVNGLPLVHIELKRRGVAIREAFNQINRYRRESFWASSGLFEYVQIFVISNGTHTKYYSNTTRFQHIKEMGGNARKSRKKTSNSFEFTSFWADGKNKSITDLVDFTKTFFAKHTILNLLTRYCVFTAEEILLVMRPYQIAATECILNRIEVANNYKSYGTVDGGGYIWHTTGSGKTLTSFKTAQLATALSYIDKVLFVVDRKDLDYQTMKEYDRFEKGAANSNTSTAVLKRQLEDPNVKIIITTIQKLGVFIGKNKNHAIYGKRIVLIFDECHRSQFGDMHREITKAFKKYHIFGFTGTPIFALNAGQGGNPNLRTTPQAFGGDFNESKWKADCEKEGKILPRSDKYKTEPLHTYTIVDAIKDRNVLPFRIDFIDTIKMPDNIKDAQVRAIDTESAMASPERITSIVEYVLEHFDQKTKRQSFYTHKRITNIEEVAKDKAQTLEARIKEKTEELKVRGFNSIFAVSNSIVINGQRISPVQLYYEEFKKQLSESGRKLRIATIFSFAANEEEPDSTIPDEDFDNGKLDKSSSEFLERAIDDYNAMFDTSYDTSSDKFQNYYKDISLRMKNGEIDLLIVVNMFLTGFDATTLNTLWVDRNLKYHGLIQAFSRTNRILNSVKTFGNIVCFRGLEKATNDAIALYGDREAGSIALLKTYKDYYNGYKQDSKQRKGYKELIEILTGSYPPGMAILGETAQKDFIRLFGAILRLRNILTAFDDFAGNEILTARDFQDYQSMYIDLYQNFRPKDRGDKENINDDIVFEIELIKQIEVNIDYILMLVAKYHESNCTDKEILTAIDKAVNSSLELRSKKELIESFVARVNTSTQVDEDWRKFVLEQKEADLATLVAEEKLKEKETRRFIDNSFRDGALKTTGTDIDKILPPVSRFGGGNRSEKKQGVIAKLLGFFEKYLGLV</sequence>
<dbReference type="NCBIfam" id="TIGR00348">
    <property type="entry name" value="hsdR"/>
    <property type="match status" value="1"/>
</dbReference>
<accession>A0A369BBE9</accession>
<evidence type="ECO:0000313" key="14">
    <source>
        <dbReference type="Proteomes" id="UP000253034"/>
    </source>
</evidence>
<dbReference type="GO" id="GO:0003677">
    <property type="term" value="F:DNA binding"/>
    <property type="evidence" value="ECO:0007669"/>
    <property type="project" value="UniProtKB-KW"/>
</dbReference>
<evidence type="ECO:0000256" key="4">
    <source>
        <dbReference type="ARBA" id="ARBA00022722"/>
    </source>
</evidence>
<evidence type="ECO:0000256" key="8">
    <source>
        <dbReference type="ARBA" id="ARBA00022801"/>
    </source>
</evidence>
<dbReference type="CDD" id="cd18030">
    <property type="entry name" value="DEXHc_RE_I_HsdR"/>
    <property type="match status" value="1"/>
</dbReference>
<dbReference type="CDD" id="cd18800">
    <property type="entry name" value="SF2_C_EcoR124I-like"/>
    <property type="match status" value="1"/>
</dbReference>
<feature type="domain" description="Helicase ATP-binding" evidence="12">
    <location>
        <begin position="310"/>
        <end position="472"/>
    </location>
</feature>
<dbReference type="EC" id="3.1.21.3" evidence="11"/>
<name>A0A369BBE9_9FIRM</name>
<dbReference type="InterPro" id="IPR014001">
    <property type="entry name" value="Helicase_ATP-bd"/>
</dbReference>
<dbReference type="InterPro" id="IPR040980">
    <property type="entry name" value="SWI2_SNF2"/>
</dbReference>
<evidence type="ECO:0000256" key="6">
    <source>
        <dbReference type="ARBA" id="ARBA00022747"/>
    </source>
</evidence>
<dbReference type="Pfam" id="PF12008">
    <property type="entry name" value="EcoR124_C"/>
    <property type="match status" value="1"/>
</dbReference>
<dbReference type="GO" id="GO:0009307">
    <property type="term" value="P:DNA restriction-modification system"/>
    <property type="evidence" value="ECO:0007669"/>
    <property type="project" value="UniProtKB-KW"/>
</dbReference>
<dbReference type="InterPro" id="IPR055180">
    <property type="entry name" value="HsdR_RecA-like_helicase_dom_2"/>
</dbReference>
<evidence type="ECO:0000313" key="13">
    <source>
        <dbReference type="EMBL" id="RCX17928.1"/>
    </source>
</evidence>
<organism evidence="13 14">
    <name type="scientific">Anaerobacterium chartisolvens</name>
    <dbReference type="NCBI Taxonomy" id="1297424"/>
    <lineage>
        <taxon>Bacteria</taxon>
        <taxon>Bacillati</taxon>
        <taxon>Bacillota</taxon>
        <taxon>Clostridia</taxon>
        <taxon>Eubacteriales</taxon>
        <taxon>Oscillospiraceae</taxon>
        <taxon>Anaerobacterium</taxon>
    </lineage>
</organism>
<keyword evidence="5 11" id="KW-0547">Nucleotide-binding</keyword>
<dbReference type="Pfam" id="PF04313">
    <property type="entry name" value="HSDR_N"/>
    <property type="match status" value="1"/>
</dbReference>
<keyword evidence="6 11" id="KW-0680">Restriction system</keyword>
<dbReference type="InterPro" id="IPR051268">
    <property type="entry name" value="Type-I_R_enzyme_R_subunit"/>
</dbReference>
<dbReference type="PROSITE" id="PS51192">
    <property type="entry name" value="HELICASE_ATP_BIND_1"/>
    <property type="match status" value="1"/>
</dbReference>
<dbReference type="GO" id="GO:0005524">
    <property type="term" value="F:ATP binding"/>
    <property type="evidence" value="ECO:0007669"/>
    <property type="project" value="UniProtKB-KW"/>
</dbReference>
<dbReference type="SMART" id="SM00487">
    <property type="entry name" value="DEXDc"/>
    <property type="match status" value="1"/>
</dbReference>
<dbReference type="InterPro" id="IPR004473">
    <property type="entry name" value="Restrct_endonuc_typeI_HsdR"/>
</dbReference>
<evidence type="ECO:0000256" key="7">
    <source>
        <dbReference type="ARBA" id="ARBA00022759"/>
    </source>
</evidence>
<dbReference type="AlphaFoldDB" id="A0A369BBE9"/>
<dbReference type="Gene3D" id="3.40.50.300">
    <property type="entry name" value="P-loop containing nucleotide triphosphate hydrolases"/>
    <property type="match status" value="2"/>
</dbReference>
<dbReference type="Proteomes" id="UP000253034">
    <property type="component" value="Unassembled WGS sequence"/>
</dbReference>
<keyword evidence="7" id="KW-0255">Endonuclease</keyword>
<comment type="caution">
    <text evidence="13">The sequence shown here is derived from an EMBL/GenBank/DDBJ whole genome shotgun (WGS) entry which is preliminary data.</text>
</comment>
<evidence type="ECO:0000256" key="9">
    <source>
        <dbReference type="ARBA" id="ARBA00022840"/>
    </source>
</evidence>
<dbReference type="Pfam" id="PF18766">
    <property type="entry name" value="SWI2_SNF2"/>
    <property type="match status" value="1"/>
</dbReference>
<dbReference type="InterPro" id="IPR022625">
    <property type="entry name" value="TypeI_RM_Rsu_C"/>
</dbReference>
<dbReference type="Gene3D" id="1.20.58.2040">
    <property type="match status" value="1"/>
</dbReference>
<keyword evidence="9 11" id="KW-0067">ATP-binding</keyword>